<dbReference type="eggNOG" id="COG1858">
    <property type="taxonomic scope" value="Bacteria"/>
</dbReference>
<feature type="binding site" description="covalent" evidence="8">
    <location>
        <position position="63"/>
    </location>
    <ligand>
        <name>heme c</name>
        <dbReference type="ChEBI" id="CHEBI:61717"/>
        <label>1</label>
    </ligand>
</feature>
<feature type="domain" description="Cytochrome c" evidence="10">
    <location>
        <begin position="200"/>
        <end position="311"/>
    </location>
</feature>
<evidence type="ECO:0000259" key="10">
    <source>
        <dbReference type="PROSITE" id="PS51007"/>
    </source>
</evidence>
<sequence>MVAAALLAGGAGAVGPGWRWTSLPSGFSAPPVPVDNPMSGVKVALGRRLFYDRALSSNGSLACADCHQQERGFTDGLSTHPGVSGEMGVRNVPGLANVAWRPALTWTDANLLSLEQQAMVPMTGTKPVEMGLGGQEGLLAQRLDADPCYRRLFAMAFPGPEKGADVGKVTAALAAFQRTILSYSTPYDRFAAGQSGALPPLAAKGLVQFKSAGCASCHGGRDFTDSKVHYVGTAAPSEADGAAYGGKPLPPGFVPPPDSFRTPSLRNVAVTGPWLHDGRADSVESAIRRHAATQLIGVDMPALLAFMDSLTDPVLLTAPHLARPPASCPVPA</sequence>
<feature type="binding site" description="covalent" evidence="8">
    <location>
        <position position="214"/>
    </location>
    <ligand>
        <name>heme c</name>
        <dbReference type="ChEBI" id="CHEBI:61717"/>
        <label>2</label>
    </ligand>
</feature>
<dbReference type="OrthoDB" id="9805202at2"/>
<evidence type="ECO:0000256" key="9">
    <source>
        <dbReference type="PIRSR" id="PIRSR000294-2"/>
    </source>
</evidence>
<dbReference type="RefSeq" id="WP_021317799.1">
    <property type="nucleotide sequence ID" value="NZ_AUWY01000072.1"/>
</dbReference>
<name>T0K6S1_9SPHN</name>
<dbReference type="InterPro" id="IPR026259">
    <property type="entry name" value="MauG/Cytc_peroxidase"/>
</dbReference>
<evidence type="ECO:0000256" key="1">
    <source>
        <dbReference type="ARBA" id="ARBA00004418"/>
    </source>
</evidence>
<dbReference type="InterPro" id="IPR051395">
    <property type="entry name" value="Cytochrome_c_Peroxidase/MauG"/>
</dbReference>
<evidence type="ECO:0000313" key="11">
    <source>
        <dbReference type="EMBL" id="EQB32359.1"/>
    </source>
</evidence>
<proteinExistence type="predicted"/>
<dbReference type="Proteomes" id="UP000015523">
    <property type="component" value="Unassembled WGS sequence"/>
</dbReference>
<dbReference type="GO" id="GO:0009055">
    <property type="term" value="F:electron transfer activity"/>
    <property type="evidence" value="ECO:0007669"/>
    <property type="project" value="InterPro"/>
</dbReference>
<dbReference type="GO" id="GO:0020037">
    <property type="term" value="F:heme binding"/>
    <property type="evidence" value="ECO:0007669"/>
    <property type="project" value="InterPro"/>
</dbReference>
<dbReference type="InterPro" id="IPR036909">
    <property type="entry name" value="Cyt_c-like_dom_sf"/>
</dbReference>
<comment type="PTM">
    <text evidence="8">Binds 2 heme groups per subunit.</text>
</comment>
<feature type="binding site" description="covalent" evidence="8">
    <location>
        <position position="217"/>
    </location>
    <ligand>
        <name>heme c</name>
        <dbReference type="ChEBI" id="CHEBI:61717"/>
        <label>2</label>
    </ligand>
</feature>
<dbReference type="STRING" id="1346791.M529_09875"/>
<keyword evidence="5" id="KW-0574">Periplasm</keyword>
<feature type="binding site" description="covalent" evidence="8">
    <location>
        <position position="66"/>
    </location>
    <ligand>
        <name>heme c</name>
        <dbReference type="ChEBI" id="CHEBI:61717"/>
        <label>1</label>
    </ligand>
</feature>
<evidence type="ECO:0000256" key="7">
    <source>
        <dbReference type="ARBA" id="ARBA00023004"/>
    </source>
</evidence>
<dbReference type="InterPro" id="IPR004852">
    <property type="entry name" value="Di-haem_cyt_c_peroxidsae"/>
</dbReference>
<protein>
    <recommendedName>
        <fullName evidence="10">Cytochrome c domain-containing protein</fullName>
    </recommendedName>
</protein>
<dbReference type="SUPFAM" id="SSF46626">
    <property type="entry name" value="Cytochrome c"/>
    <property type="match status" value="2"/>
</dbReference>
<keyword evidence="4" id="KW-0732">Signal</keyword>
<dbReference type="GO" id="GO:0042597">
    <property type="term" value="C:periplasmic space"/>
    <property type="evidence" value="ECO:0007669"/>
    <property type="project" value="UniProtKB-SubCell"/>
</dbReference>
<keyword evidence="3 9" id="KW-0479">Metal-binding</keyword>
<comment type="cofactor">
    <cofactor evidence="8">
        <name>heme</name>
        <dbReference type="ChEBI" id="CHEBI:30413"/>
    </cofactor>
    <text evidence="8">Binds 2 heme groups.</text>
</comment>
<dbReference type="EMBL" id="AUWY01000072">
    <property type="protein sequence ID" value="EQB32359.1"/>
    <property type="molecule type" value="Genomic_DNA"/>
</dbReference>
<accession>T0K6S1</accession>
<keyword evidence="7 9" id="KW-0408">Iron</keyword>
<evidence type="ECO:0000256" key="4">
    <source>
        <dbReference type="ARBA" id="ARBA00022729"/>
    </source>
</evidence>
<evidence type="ECO:0000256" key="8">
    <source>
        <dbReference type="PIRSR" id="PIRSR000294-1"/>
    </source>
</evidence>
<feature type="binding site" description="axial binding residue" evidence="9">
    <location>
        <position position="218"/>
    </location>
    <ligand>
        <name>heme c</name>
        <dbReference type="ChEBI" id="CHEBI:61717"/>
        <label>2</label>
    </ligand>
    <ligandPart>
        <name>Fe</name>
        <dbReference type="ChEBI" id="CHEBI:18248"/>
    </ligandPart>
</feature>
<dbReference type="PANTHER" id="PTHR30600:SF14">
    <property type="entry name" value="CYTOCHROME C PEROXIDASE"/>
    <property type="match status" value="1"/>
</dbReference>
<dbReference type="PIRSF" id="PIRSF000294">
    <property type="entry name" value="Cytochrome-c_peroxidase"/>
    <property type="match status" value="1"/>
</dbReference>
<reference evidence="11 12" key="1">
    <citation type="journal article" date="2013" name="Genome Announc.">
        <title>Draft Genome Sequence of Sphingobium ummariense Strain RL-3, a Hexachlorocyclohexane-Degrading Bacterium.</title>
        <authorList>
            <person name="Kohli P."/>
            <person name="Dua A."/>
            <person name="Sangwan N."/>
            <person name="Oldach P."/>
            <person name="Khurana J.P."/>
            <person name="Lal R."/>
        </authorList>
    </citation>
    <scope>NUCLEOTIDE SEQUENCE [LARGE SCALE GENOMIC DNA]</scope>
    <source>
        <strain evidence="11 12">RL-3</strain>
    </source>
</reference>
<evidence type="ECO:0000256" key="2">
    <source>
        <dbReference type="ARBA" id="ARBA00022617"/>
    </source>
</evidence>
<dbReference type="PATRIC" id="fig|1346791.3.peg.1898"/>
<feature type="binding site" description="axial binding residue" evidence="9">
    <location>
        <position position="67"/>
    </location>
    <ligand>
        <name>heme c</name>
        <dbReference type="ChEBI" id="CHEBI:61717"/>
        <label>1</label>
    </ligand>
    <ligandPart>
        <name>Fe</name>
        <dbReference type="ChEBI" id="CHEBI:18248"/>
    </ligandPart>
</feature>
<dbReference type="Pfam" id="PF03150">
    <property type="entry name" value="CCP_MauG"/>
    <property type="match status" value="1"/>
</dbReference>
<dbReference type="GO" id="GO:0004130">
    <property type="term" value="F:cytochrome-c peroxidase activity"/>
    <property type="evidence" value="ECO:0007669"/>
    <property type="project" value="TreeGrafter"/>
</dbReference>
<dbReference type="PANTHER" id="PTHR30600">
    <property type="entry name" value="CYTOCHROME C PEROXIDASE-RELATED"/>
    <property type="match status" value="1"/>
</dbReference>
<feature type="domain" description="Cytochrome c" evidence="10">
    <location>
        <begin position="41"/>
        <end position="177"/>
    </location>
</feature>
<dbReference type="GO" id="GO:0046872">
    <property type="term" value="F:metal ion binding"/>
    <property type="evidence" value="ECO:0007669"/>
    <property type="project" value="UniProtKB-KW"/>
</dbReference>
<dbReference type="InterPro" id="IPR009056">
    <property type="entry name" value="Cyt_c-like_dom"/>
</dbReference>
<evidence type="ECO:0000256" key="5">
    <source>
        <dbReference type="ARBA" id="ARBA00022764"/>
    </source>
</evidence>
<evidence type="ECO:0000313" key="12">
    <source>
        <dbReference type="Proteomes" id="UP000015523"/>
    </source>
</evidence>
<comment type="caution">
    <text evidence="11">The sequence shown here is derived from an EMBL/GenBank/DDBJ whole genome shotgun (WGS) entry which is preliminary data.</text>
</comment>
<dbReference type="AlphaFoldDB" id="T0K6S1"/>
<dbReference type="Gene3D" id="1.10.760.10">
    <property type="entry name" value="Cytochrome c-like domain"/>
    <property type="match status" value="2"/>
</dbReference>
<keyword evidence="6" id="KW-0560">Oxidoreductase</keyword>
<evidence type="ECO:0000256" key="6">
    <source>
        <dbReference type="ARBA" id="ARBA00023002"/>
    </source>
</evidence>
<evidence type="ECO:0000256" key="3">
    <source>
        <dbReference type="ARBA" id="ARBA00022723"/>
    </source>
</evidence>
<keyword evidence="12" id="KW-1185">Reference proteome</keyword>
<comment type="subcellular location">
    <subcellularLocation>
        <location evidence="1">Periplasm</location>
    </subcellularLocation>
</comment>
<gene>
    <name evidence="11" type="ORF">M529_09875</name>
</gene>
<dbReference type="PROSITE" id="PS51007">
    <property type="entry name" value="CYTC"/>
    <property type="match status" value="2"/>
</dbReference>
<keyword evidence="2 8" id="KW-0349">Heme</keyword>
<organism evidence="11 12">
    <name type="scientific">Sphingobium ummariense RL-3</name>
    <dbReference type="NCBI Taxonomy" id="1346791"/>
    <lineage>
        <taxon>Bacteria</taxon>
        <taxon>Pseudomonadati</taxon>
        <taxon>Pseudomonadota</taxon>
        <taxon>Alphaproteobacteria</taxon>
        <taxon>Sphingomonadales</taxon>
        <taxon>Sphingomonadaceae</taxon>
        <taxon>Sphingobium</taxon>
    </lineage>
</organism>